<dbReference type="CDD" id="cd06582">
    <property type="entry name" value="TM_PBP1_LivH_like"/>
    <property type="match status" value="1"/>
</dbReference>
<feature type="transmembrane region" description="Helical" evidence="10">
    <location>
        <begin position="185"/>
        <end position="218"/>
    </location>
</feature>
<evidence type="ECO:0000256" key="5">
    <source>
        <dbReference type="ARBA" id="ARBA00022692"/>
    </source>
</evidence>
<dbReference type="Proteomes" id="UP000606172">
    <property type="component" value="Unassembled WGS sequence"/>
</dbReference>
<dbReference type="RefSeq" id="WP_239128557.1">
    <property type="nucleotide sequence ID" value="NZ_BOOW01000006.1"/>
</dbReference>
<comment type="caution">
    <text evidence="12">The sequence shown here is derived from an EMBL/GenBank/DDBJ whole genome shotgun (WGS) entry which is preliminary data.</text>
</comment>
<dbReference type="GO" id="GO:0005304">
    <property type="term" value="F:L-valine transmembrane transporter activity"/>
    <property type="evidence" value="ECO:0007669"/>
    <property type="project" value="TreeGrafter"/>
</dbReference>
<dbReference type="GO" id="GO:1903806">
    <property type="term" value="P:L-isoleucine import across plasma membrane"/>
    <property type="evidence" value="ECO:0007669"/>
    <property type="project" value="TreeGrafter"/>
</dbReference>
<evidence type="ECO:0000256" key="8">
    <source>
        <dbReference type="ARBA" id="ARBA00023136"/>
    </source>
</evidence>
<keyword evidence="13" id="KW-1185">Reference proteome</keyword>
<keyword evidence="7 10" id="KW-1133">Transmembrane helix</keyword>
<dbReference type="InterPro" id="IPR001851">
    <property type="entry name" value="ABC_transp_permease"/>
</dbReference>
<feature type="transmembrane region" description="Helical" evidence="10">
    <location>
        <begin position="155"/>
        <end position="173"/>
    </location>
</feature>
<feature type="transmembrane region" description="Helical" evidence="10">
    <location>
        <begin position="238"/>
        <end position="259"/>
    </location>
</feature>
<dbReference type="GO" id="GO:0015188">
    <property type="term" value="F:L-isoleucine transmembrane transporter activity"/>
    <property type="evidence" value="ECO:0007669"/>
    <property type="project" value="TreeGrafter"/>
</dbReference>
<keyword evidence="11" id="KW-0732">Signal</keyword>
<evidence type="ECO:0000256" key="10">
    <source>
        <dbReference type="SAM" id="Phobius"/>
    </source>
</evidence>
<accession>A0A919RDF4</accession>
<keyword evidence="5 10" id="KW-0812">Transmembrane</keyword>
<dbReference type="GO" id="GO:0015190">
    <property type="term" value="F:L-leucine transmembrane transporter activity"/>
    <property type="evidence" value="ECO:0007669"/>
    <property type="project" value="TreeGrafter"/>
</dbReference>
<evidence type="ECO:0008006" key="14">
    <source>
        <dbReference type="Google" id="ProtNLM"/>
    </source>
</evidence>
<dbReference type="EMBL" id="BOOW01000006">
    <property type="protein sequence ID" value="GII90404.1"/>
    <property type="molecule type" value="Genomic_DNA"/>
</dbReference>
<evidence type="ECO:0000256" key="11">
    <source>
        <dbReference type="SAM" id="SignalP"/>
    </source>
</evidence>
<evidence type="ECO:0000256" key="4">
    <source>
        <dbReference type="ARBA" id="ARBA00022519"/>
    </source>
</evidence>
<name>A0A919RDF4_9ACTN</name>
<dbReference type="GO" id="GO:0015808">
    <property type="term" value="P:L-alanine transport"/>
    <property type="evidence" value="ECO:0007669"/>
    <property type="project" value="TreeGrafter"/>
</dbReference>
<evidence type="ECO:0000256" key="7">
    <source>
        <dbReference type="ARBA" id="ARBA00022989"/>
    </source>
</evidence>
<dbReference type="GO" id="GO:0015192">
    <property type="term" value="F:L-phenylalanine transmembrane transporter activity"/>
    <property type="evidence" value="ECO:0007669"/>
    <property type="project" value="TreeGrafter"/>
</dbReference>
<feature type="transmembrane region" description="Helical" evidence="10">
    <location>
        <begin position="287"/>
        <end position="306"/>
    </location>
</feature>
<keyword evidence="4" id="KW-0997">Cell inner membrane</keyword>
<comment type="similarity">
    <text evidence="9">Belongs to the binding-protein-dependent transport system permease family. LivHM subfamily.</text>
</comment>
<evidence type="ECO:0000256" key="2">
    <source>
        <dbReference type="ARBA" id="ARBA00022448"/>
    </source>
</evidence>
<dbReference type="GO" id="GO:0005886">
    <property type="term" value="C:plasma membrane"/>
    <property type="evidence" value="ECO:0007669"/>
    <property type="project" value="UniProtKB-SubCell"/>
</dbReference>
<feature type="transmembrane region" description="Helical" evidence="10">
    <location>
        <begin position="402"/>
        <end position="422"/>
    </location>
</feature>
<feature type="chain" id="PRO_5039282418" description="Branched-chain amino acid ABC transporter permease" evidence="11">
    <location>
        <begin position="27"/>
        <end position="435"/>
    </location>
</feature>
<feature type="signal peptide" evidence="11">
    <location>
        <begin position="1"/>
        <end position="26"/>
    </location>
</feature>
<evidence type="ECO:0000313" key="12">
    <source>
        <dbReference type="EMBL" id="GII90404.1"/>
    </source>
</evidence>
<evidence type="ECO:0000256" key="3">
    <source>
        <dbReference type="ARBA" id="ARBA00022475"/>
    </source>
</evidence>
<reference evidence="12" key="1">
    <citation type="submission" date="2021-01" db="EMBL/GenBank/DDBJ databases">
        <title>Whole genome shotgun sequence of Sinosporangium siamense NBRC 109515.</title>
        <authorList>
            <person name="Komaki H."/>
            <person name="Tamura T."/>
        </authorList>
    </citation>
    <scope>NUCLEOTIDE SEQUENCE</scope>
    <source>
        <strain evidence="12">NBRC 109515</strain>
    </source>
</reference>
<evidence type="ECO:0000313" key="13">
    <source>
        <dbReference type="Proteomes" id="UP000606172"/>
    </source>
</evidence>
<dbReference type="Gene3D" id="2.60.40.1120">
    <property type="entry name" value="Carboxypeptidase-like, regulatory domain"/>
    <property type="match status" value="1"/>
</dbReference>
<dbReference type="PANTHER" id="PTHR11795:SF371">
    <property type="entry name" value="HIGH-AFFINITY BRANCHED-CHAIN AMINO ACID TRANSPORT SYSTEM PERMEASE PROTEIN LIVH"/>
    <property type="match status" value="1"/>
</dbReference>
<gene>
    <name evidence="12" type="ORF">Ssi02_06350</name>
</gene>
<evidence type="ECO:0000256" key="6">
    <source>
        <dbReference type="ARBA" id="ARBA00022970"/>
    </source>
</evidence>
<dbReference type="Pfam" id="PF02653">
    <property type="entry name" value="BPD_transp_2"/>
    <property type="match status" value="1"/>
</dbReference>
<keyword evidence="8 10" id="KW-0472">Membrane</keyword>
<keyword evidence="6" id="KW-0029">Amino-acid transport</keyword>
<dbReference type="AlphaFoldDB" id="A0A919RDF4"/>
<comment type="subcellular location">
    <subcellularLocation>
        <location evidence="1">Cell membrane</location>
        <topology evidence="1">Multi-pass membrane protein</topology>
    </subcellularLocation>
</comment>
<organism evidence="12 13">
    <name type="scientific">Sinosporangium siamense</name>
    <dbReference type="NCBI Taxonomy" id="1367973"/>
    <lineage>
        <taxon>Bacteria</taxon>
        <taxon>Bacillati</taxon>
        <taxon>Actinomycetota</taxon>
        <taxon>Actinomycetes</taxon>
        <taxon>Streptosporangiales</taxon>
        <taxon>Streptosporangiaceae</taxon>
        <taxon>Sinosporangium</taxon>
    </lineage>
</organism>
<evidence type="ECO:0000256" key="9">
    <source>
        <dbReference type="ARBA" id="ARBA00037998"/>
    </source>
</evidence>
<dbReference type="SUPFAM" id="SSF49478">
    <property type="entry name" value="Cna protein B-type domain"/>
    <property type="match status" value="1"/>
</dbReference>
<dbReference type="PANTHER" id="PTHR11795">
    <property type="entry name" value="BRANCHED-CHAIN AMINO ACID TRANSPORT SYSTEM PERMEASE PROTEIN LIVH"/>
    <property type="match status" value="1"/>
</dbReference>
<dbReference type="InterPro" id="IPR052157">
    <property type="entry name" value="BCAA_transport_permease"/>
</dbReference>
<proteinExistence type="inferred from homology"/>
<dbReference type="GO" id="GO:0042941">
    <property type="term" value="P:D-alanine transmembrane transport"/>
    <property type="evidence" value="ECO:0007669"/>
    <property type="project" value="TreeGrafter"/>
</dbReference>
<feature type="transmembrane region" description="Helical" evidence="10">
    <location>
        <begin position="366"/>
        <end position="396"/>
    </location>
</feature>
<protein>
    <recommendedName>
        <fullName evidence="14">Branched-chain amino acid ABC transporter permease</fullName>
    </recommendedName>
</protein>
<feature type="transmembrane region" description="Helical" evidence="10">
    <location>
        <begin position="336"/>
        <end position="354"/>
    </location>
</feature>
<evidence type="ECO:0000256" key="1">
    <source>
        <dbReference type="ARBA" id="ARBA00004651"/>
    </source>
</evidence>
<sequence length="435" mass="45413">MRRAVIAFTAFLGGLIFLLASGSATAWAEGESVKGTLKSQGQPVNGVKISVADESDKPVGDATSNAQGTWEVSVPSAGTYKVTLDQSTLPAGLALRFKDRATLTVQVFEGNARNVLFALDAAGGQQQGNTPDGDPAPTENETYWARVAQLAFEGLSLGLVIALGAVGLSLIFGTTGLTNFAHGELLAIGAFIAFFLNSVVGLHLLIAAPLAVVLSAAFGYGQDRFFWGQLRKRKTGLISMMIISIGVALFLRYLLLFIFGGASEAYRQYGAQEGIQIGPISATPKSLIIMGIEILVLIAVGVALLFTRLGKATRAVADNPALAASSGINVDRVIRIVWTAGAGIAGLAGIFLGLSQTINYQMGLQVLLLMFAGVTLGGLGTAFGALVGSLVVGLFIQVSTLWIPPEIKNVGALAVLIIVLLFRPQGILGRRERIG</sequence>
<keyword evidence="3" id="KW-1003">Cell membrane</keyword>
<keyword evidence="2" id="KW-0813">Transport</keyword>